<evidence type="ECO:0000313" key="6">
    <source>
        <dbReference type="Proteomes" id="UP000034231"/>
    </source>
</evidence>
<dbReference type="InterPro" id="IPR036615">
    <property type="entry name" value="Mur_ligase_C_dom_sf"/>
</dbReference>
<dbReference type="Pfam" id="PF02875">
    <property type="entry name" value="Mur_ligase_C"/>
    <property type="match status" value="1"/>
</dbReference>
<dbReference type="Proteomes" id="UP000034231">
    <property type="component" value="Unassembled WGS sequence"/>
</dbReference>
<dbReference type="AlphaFoldDB" id="A0A0G0LBR4"/>
<feature type="domain" description="Mur ligase C-terminal" evidence="3">
    <location>
        <begin position="243"/>
        <end position="386"/>
    </location>
</feature>
<comment type="pathway">
    <text evidence="2">Cell wall biogenesis; peptidoglycan biosynthesis.</text>
</comment>
<dbReference type="EMBL" id="LBTX01000009">
    <property type="protein sequence ID" value="KKQ50086.1"/>
    <property type="molecule type" value="Genomic_DNA"/>
</dbReference>
<proteinExistence type="inferred from homology"/>
<organism evidence="5 6">
    <name type="scientific">Candidatus Shapirobacteria bacterium GW2011_GWE1_38_10</name>
    <dbReference type="NCBI Taxonomy" id="1618488"/>
    <lineage>
        <taxon>Bacteria</taxon>
        <taxon>Candidatus Shapironibacteriota</taxon>
    </lineage>
</organism>
<dbReference type="PANTHER" id="PTHR23135:SF4">
    <property type="entry name" value="UDP-N-ACETYLMURAMOYL-L-ALANYL-D-GLUTAMATE--2,6-DIAMINOPIMELATE LIGASE MURE HOMOLOG, CHLOROPLASTIC"/>
    <property type="match status" value="1"/>
</dbReference>
<dbReference type="InterPro" id="IPR036565">
    <property type="entry name" value="Mur-like_cat_sf"/>
</dbReference>
<keyword evidence="2" id="KW-0132">Cell division</keyword>
<gene>
    <name evidence="5" type="ORF">US68_C0009G0041</name>
</gene>
<comment type="subcellular location">
    <subcellularLocation>
        <location evidence="2">Cytoplasm</location>
    </subcellularLocation>
</comment>
<dbReference type="Gene3D" id="3.40.1190.10">
    <property type="entry name" value="Mur-like, catalytic domain"/>
    <property type="match status" value="1"/>
</dbReference>
<dbReference type="GO" id="GO:0071555">
    <property type="term" value="P:cell wall organization"/>
    <property type="evidence" value="ECO:0007669"/>
    <property type="project" value="UniProtKB-KW"/>
</dbReference>
<dbReference type="PATRIC" id="fig|1618488.3.peg.562"/>
<dbReference type="SUPFAM" id="SSF53244">
    <property type="entry name" value="MurD-like peptide ligases, peptide-binding domain"/>
    <property type="match status" value="1"/>
</dbReference>
<dbReference type="NCBIfam" id="TIGR01085">
    <property type="entry name" value="murE"/>
    <property type="match status" value="1"/>
</dbReference>
<dbReference type="InterPro" id="IPR013221">
    <property type="entry name" value="Mur_ligase_cen"/>
</dbReference>
<keyword evidence="2" id="KW-0573">Peptidoglycan synthesis</keyword>
<comment type="similarity">
    <text evidence="1">Belongs to the MurCDEF family. MurE subfamily.</text>
</comment>
<dbReference type="GO" id="GO:0008360">
    <property type="term" value="P:regulation of cell shape"/>
    <property type="evidence" value="ECO:0007669"/>
    <property type="project" value="UniProtKB-KW"/>
</dbReference>
<dbReference type="SUPFAM" id="SSF53623">
    <property type="entry name" value="MurD-like peptide ligases, catalytic domain"/>
    <property type="match status" value="1"/>
</dbReference>
<sequence>MIRKLKNLLWHLPRGIFWNLYFSFPSRKLTLIGVTGTDGKTTCCTLIQKLLENSGIKCGIISTISSPGLHTTSPDPKILQKIFDDYQKQGYTHVVCEVTSHALDQHRFWGCHFKSSLITNISHEHLDYHKNIDAYIAAKAKLFSQSDLAILNRDDPHYLALKKLVKVPVTTYGIKNKSDFTAKNIKITSDSLSFNINQQKFVSDSNYEYQIYNILACYSIFIKLKLDPKIFSDTITNFPETKGRREIIENNLHLKTIVDFAHTPNALFVTLSSLRRTTQGKLIVIFGATGGRDKTKRPIMGKNVSQLADVAIITADDTRNEKIEDINQQIISGIDPGKSILGNPLNPVITKARRFHYFNVPNRQDAFNLAVKIAKAGDTIVACGKGHETSILHESTEYPWSEAEAFRTAFRLKNQNV</sequence>
<dbReference type="GO" id="GO:0005737">
    <property type="term" value="C:cytoplasm"/>
    <property type="evidence" value="ECO:0007669"/>
    <property type="project" value="UniProtKB-SubCell"/>
</dbReference>
<dbReference type="GO" id="GO:0009252">
    <property type="term" value="P:peptidoglycan biosynthetic process"/>
    <property type="evidence" value="ECO:0007669"/>
    <property type="project" value="UniProtKB-UniPathway"/>
</dbReference>
<comment type="caution">
    <text evidence="5">The sequence shown here is derived from an EMBL/GenBank/DDBJ whole genome shotgun (WGS) entry which is preliminary data.</text>
</comment>
<reference evidence="5 6" key="1">
    <citation type="journal article" date="2015" name="Nature">
        <title>rRNA introns, odd ribosomes, and small enigmatic genomes across a large radiation of phyla.</title>
        <authorList>
            <person name="Brown C.T."/>
            <person name="Hug L.A."/>
            <person name="Thomas B.C."/>
            <person name="Sharon I."/>
            <person name="Castelle C.J."/>
            <person name="Singh A."/>
            <person name="Wilkins M.J."/>
            <person name="Williams K.H."/>
            <person name="Banfield J.F."/>
        </authorList>
    </citation>
    <scope>NUCLEOTIDE SEQUENCE [LARGE SCALE GENOMIC DNA]</scope>
</reference>
<accession>A0A0G0LBR4</accession>
<evidence type="ECO:0000256" key="1">
    <source>
        <dbReference type="ARBA" id="ARBA00005898"/>
    </source>
</evidence>
<name>A0A0G0LBR4_9BACT</name>
<dbReference type="PANTHER" id="PTHR23135">
    <property type="entry name" value="MUR LIGASE FAMILY MEMBER"/>
    <property type="match status" value="1"/>
</dbReference>
<feature type="domain" description="Mur ligase central" evidence="4">
    <location>
        <begin position="34"/>
        <end position="218"/>
    </location>
</feature>
<dbReference type="Pfam" id="PF08245">
    <property type="entry name" value="Mur_ligase_M"/>
    <property type="match status" value="1"/>
</dbReference>
<dbReference type="Gene3D" id="3.90.190.20">
    <property type="entry name" value="Mur ligase, C-terminal domain"/>
    <property type="match status" value="1"/>
</dbReference>
<keyword evidence="2" id="KW-0133">Cell shape</keyword>
<evidence type="ECO:0000313" key="5">
    <source>
        <dbReference type="EMBL" id="KKQ50086.1"/>
    </source>
</evidence>
<dbReference type="GO" id="GO:0016881">
    <property type="term" value="F:acid-amino acid ligase activity"/>
    <property type="evidence" value="ECO:0007669"/>
    <property type="project" value="InterPro"/>
</dbReference>
<protein>
    <submittedName>
        <fullName evidence="5">UDP-N-acetylmuramyl-tripeptide synthetase</fullName>
    </submittedName>
</protein>
<keyword evidence="2" id="KW-0131">Cell cycle</keyword>
<evidence type="ECO:0000256" key="2">
    <source>
        <dbReference type="RuleBase" id="RU004135"/>
    </source>
</evidence>
<keyword evidence="2" id="KW-0961">Cell wall biogenesis/degradation</keyword>
<dbReference type="InterPro" id="IPR005761">
    <property type="entry name" value="UDP-N-AcMur-Glu-dNH2Pim_ligase"/>
</dbReference>
<evidence type="ECO:0000259" key="3">
    <source>
        <dbReference type="Pfam" id="PF02875"/>
    </source>
</evidence>
<dbReference type="GO" id="GO:0005524">
    <property type="term" value="F:ATP binding"/>
    <property type="evidence" value="ECO:0007669"/>
    <property type="project" value="InterPro"/>
</dbReference>
<dbReference type="UniPathway" id="UPA00219"/>
<evidence type="ECO:0000259" key="4">
    <source>
        <dbReference type="Pfam" id="PF08245"/>
    </source>
</evidence>
<dbReference type="GO" id="GO:0051301">
    <property type="term" value="P:cell division"/>
    <property type="evidence" value="ECO:0007669"/>
    <property type="project" value="UniProtKB-KW"/>
</dbReference>
<dbReference type="InterPro" id="IPR004101">
    <property type="entry name" value="Mur_ligase_C"/>
</dbReference>